<feature type="transmembrane region" description="Helical" evidence="9">
    <location>
        <begin position="308"/>
        <end position="330"/>
    </location>
</feature>
<reference evidence="11 12" key="1">
    <citation type="submission" date="2014-04" db="EMBL/GenBank/DDBJ databases">
        <authorList>
            <consortium name="DOE Joint Genome Institute"/>
            <person name="Kuo A."/>
            <person name="Kohler A."/>
            <person name="Nagy L.G."/>
            <person name="Floudas D."/>
            <person name="Copeland A."/>
            <person name="Barry K.W."/>
            <person name="Cichocki N."/>
            <person name="Veneault-Fourrey C."/>
            <person name="LaButti K."/>
            <person name="Lindquist E.A."/>
            <person name="Lipzen A."/>
            <person name="Lundell T."/>
            <person name="Morin E."/>
            <person name="Murat C."/>
            <person name="Sun H."/>
            <person name="Tunlid A."/>
            <person name="Henrissat B."/>
            <person name="Grigoriev I.V."/>
            <person name="Hibbett D.S."/>
            <person name="Martin F."/>
            <person name="Nordberg H.P."/>
            <person name="Cantor M.N."/>
            <person name="Hua S.X."/>
        </authorList>
    </citation>
    <scope>NUCLEOTIDE SEQUENCE [LARGE SCALE GENOMIC DNA]</scope>
    <source>
        <strain evidence="11 12">Foug A</strain>
    </source>
</reference>
<gene>
    <name evidence="11" type="ORF">SCLCIDRAFT_1218139</name>
</gene>
<feature type="transmembrane region" description="Helical" evidence="9">
    <location>
        <begin position="381"/>
        <end position="398"/>
    </location>
</feature>
<feature type="transmembrane region" description="Helical" evidence="9">
    <location>
        <begin position="169"/>
        <end position="189"/>
    </location>
</feature>
<dbReference type="EMBL" id="KN822079">
    <property type="protein sequence ID" value="KIM58961.1"/>
    <property type="molecule type" value="Genomic_DNA"/>
</dbReference>
<evidence type="ECO:0000256" key="8">
    <source>
        <dbReference type="ARBA" id="ARBA00023136"/>
    </source>
</evidence>
<evidence type="ECO:0000259" key="10">
    <source>
        <dbReference type="Pfam" id="PF01490"/>
    </source>
</evidence>
<evidence type="ECO:0000256" key="2">
    <source>
        <dbReference type="ARBA" id="ARBA00008066"/>
    </source>
</evidence>
<keyword evidence="6" id="KW-0029">Amino-acid transport</keyword>
<evidence type="ECO:0000256" key="4">
    <source>
        <dbReference type="ARBA" id="ARBA00022554"/>
    </source>
</evidence>
<feature type="transmembrane region" description="Helical" evidence="9">
    <location>
        <begin position="75"/>
        <end position="97"/>
    </location>
</feature>
<dbReference type="STRING" id="1036808.A0A0C3DSH7"/>
<keyword evidence="3" id="KW-0813">Transport</keyword>
<evidence type="ECO:0000256" key="5">
    <source>
        <dbReference type="ARBA" id="ARBA00022692"/>
    </source>
</evidence>
<dbReference type="HOGENOM" id="CLU_009020_1_1_1"/>
<dbReference type="OrthoDB" id="438545at2759"/>
<dbReference type="GO" id="GO:0005302">
    <property type="term" value="F:L-tyrosine transmembrane transporter activity"/>
    <property type="evidence" value="ECO:0007669"/>
    <property type="project" value="TreeGrafter"/>
</dbReference>
<dbReference type="GO" id="GO:0061459">
    <property type="term" value="F:L-arginine transmembrane transporter activity"/>
    <property type="evidence" value="ECO:0007669"/>
    <property type="project" value="TreeGrafter"/>
</dbReference>
<evidence type="ECO:0000256" key="6">
    <source>
        <dbReference type="ARBA" id="ARBA00022970"/>
    </source>
</evidence>
<organism evidence="11 12">
    <name type="scientific">Scleroderma citrinum Foug A</name>
    <dbReference type="NCBI Taxonomy" id="1036808"/>
    <lineage>
        <taxon>Eukaryota</taxon>
        <taxon>Fungi</taxon>
        <taxon>Dikarya</taxon>
        <taxon>Basidiomycota</taxon>
        <taxon>Agaricomycotina</taxon>
        <taxon>Agaricomycetes</taxon>
        <taxon>Agaricomycetidae</taxon>
        <taxon>Boletales</taxon>
        <taxon>Sclerodermatineae</taxon>
        <taxon>Sclerodermataceae</taxon>
        <taxon>Scleroderma</taxon>
    </lineage>
</organism>
<feature type="domain" description="Amino acid transporter transmembrane" evidence="10">
    <location>
        <begin position="45"/>
        <end position="464"/>
    </location>
</feature>
<reference evidence="12" key="2">
    <citation type="submission" date="2015-01" db="EMBL/GenBank/DDBJ databases">
        <title>Evolutionary Origins and Diversification of the Mycorrhizal Mutualists.</title>
        <authorList>
            <consortium name="DOE Joint Genome Institute"/>
            <consortium name="Mycorrhizal Genomics Consortium"/>
            <person name="Kohler A."/>
            <person name="Kuo A."/>
            <person name="Nagy L.G."/>
            <person name="Floudas D."/>
            <person name="Copeland A."/>
            <person name="Barry K.W."/>
            <person name="Cichocki N."/>
            <person name="Veneault-Fourrey C."/>
            <person name="LaButti K."/>
            <person name="Lindquist E.A."/>
            <person name="Lipzen A."/>
            <person name="Lundell T."/>
            <person name="Morin E."/>
            <person name="Murat C."/>
            <person name="Riley R."/>
            <person name="Ohm R."/>
            <person name="Sun H."/>
            <person name="Tunlid A."/>
            <person name="Henrissat B."/>
            <person name="Grigoriev I.V."/>
            <person name="Hibbett D.S."/>
            <person name="Martin F."/>
        </authorList>
    </citation>
    <scope>NUCLEOTIDE SEQUENCE [LARGE SCALE GENOMIC DNA]</scope>
    <source>
        <strain evidence="12">Foug A</strain>
    </source>
</reference>
<feature type="transmembrane region" description="Helical" evidence="9">
    <location>
        <begin position="239"/>
        <end position="261"/>
    </location>
</feature>
<keyword evidence="8 9" id="KW-0472">Membrane</keyword>
<dbReference type="GO" id="GO:0015194">
    <property type="term" value="F:L-serine transmembrane transporter activity"/>
    <property type="evidence" value="ECO:0007669"/>
    <property type="project" value="TreeGrafter"/>
</dbReference>
<evidence type="ECO:0000313" key="12">
    <source>
        <dbReference type="Proteomes" id="UP000053989"/>
    </source>
</evidence>
<evidence type="ECO:0000256" key="1">
    <source>
        <dbReference type="ARBA" id="ARBA00004128"/>
    </source>
</evidence>
<feature type="transmembrane region" description="Helical" evidence="9">
    <location>
        <begin position="201"/>
        <end position="219"/>
    </location>
</feature>
<feature type="transmembrane region" description="Helical" evidence="9">
    <location>
        <begin position="446"/>
        <end position="466"/>
    </location>
</feature>
<keyword evidence="5 9" id="KW-0812">Transmembrane</keyword>
<dbReference type="FunCoup" id="A0A0C3DSH7">
    <property type="interactions" value="274"/>
</dbReference>
<proteinExistence type="inferred from homology"/>
<keyword evidence="4" id="KW-0926">Vacuole</keyword>
<dbReference type="InterPro" id="IPR013057">
    <property type="entry name" value="AA_transpt_TM"/>
</dbReference>
<evidence type="ECO:0000256" key="9">
    <source>
        <dbReference type="SAM" id="Phobius"/>
    </source>
</evidence>
<evidence type="ECO:0000313" key="11">
    <source>
        <dbReference type="EMBL" id="KIM58961.1"/>
    </source>
</evidence>
<feature type="transmembrane region" description="Helical" evidence="9">
    <location>
        <begin position="118"/>
        <end position="143"/>
    </location>
</feature>
<evidence type="ECO:0000256" key="3">
    <source>
        <dbReference type="ARBA" id="ARBA00022448"/>
    </source>
</evidence>
<dbReference type="PANTHER" id="PTHR22950">
    <property type="entry name" value="AMINO ACID TRANSPORTER"/>
    <property type="match status" value="1"/>
</dbReference>
<keyword evidence="7 9" id="KW-1133">Transmembrane helix</keyword>
<dbReference type="Proteomes" id="UP000053989">
    <property type="component" value="Unassembled WGS sequence"/>
</dbReference>
<dbReference type="GO" id="GO:0000329">
    <property type="term" value="C:fungal-type vacuole membrane"/>
    <property type="evidence" value="ECO:0007669"/>
    <property type="project" value="TreeGrafter"/>
</dbReference>
<evidence type="ECO:0000256" key="7">
    <source>
        <dbReference type="ARBA" id="ARBA00022989"/>
    </source>
</evidence>
<comment type="subcellular location">
    <subcellularLocation>
        <location evidence="1">Vacuole membrane</location>
        <topology evidence="1">Multi-pass membrane protein</topology>
    </subcellularLocation>
</comment>
<feature type="transmembrane region" description="Helical" evidence="9">
    <location>
        <begin position="404"/>
        <end position="426"/>
    </location>
</feature>
<feature type="transmembrane region" description="Helical" evidence="9">
    <location>
        <begin position="273"/>
        <end position="296"/>
    </location>
</feature>
<dbReference type="GO" id="GO:0005313">
    <property type="term" value="F:L-glutamate transmembrane transporter activity"/>
    <property type="evidence" value="ECO:0007669"/>
    <property type="project" value="TreeGrafter"/>
</dbReference>
<protein>
    <recommendedName>
        <fullName evidence="10">Amino acid transporter transmembrane domain-containing protein</fullName>
    </recommendedName>
</protein>
<dbReference type="GO" id="GO:0015189">
    <property type="term" value="F:L-lysine transmembrane transporter activity"/>
    <property type="evidence" value="ECO:0007669"/>
    <property type="project" value="TreeGrafter"/>
</dbReference>
<dbReference type="AlphaFoldDB" id="A0A0C3DSH7"/>
<keyword evidence="12" id="KW-1185">Reference proteome</keyword>
<dbReference type="InParanoid" id="A0A0C3DSH7"/>
<comment type="similarity">
    <text evidence="2">Belongs to the amino acid/polyamine transporter 2 family.</text>
</comment>
<sequence>MVQLYGTVKTMNGDDLIVDEREGTQSEGSALLQGNASARPREGHASITSCVSNLSNTIIGSGMLTFPLVMASSGIIPGVLTCVFSGVVGAFGLYLLARCAQYAPHRRSSFFVVAKLTFPQVAVLFDCAIAIKCFGVSISYLIIIKSLMPNVVASLYHDLTGPTTNPPQWALSGQNWLTLFMFILVPLAFLRRLDSLRHTSYVALFSVAYLLLIVVRCYFKPLEGTVSRGDVHLVHFTPGFITTWPVQVFAFTCGQNIFPIFNELKTNSQERMNIVIGTSIGGAILTYEVIALFGYLTFGSNVGANIIAMYPSTSLFIAIGQLAIVVLILFSYPLQLQPCRISLDKIIYGGQVSKPAEESDEEEEVVDEHHASGDTSMVKHTLLTGVIVALGFMIAYNVNDLKLVLSFVGSTGSTAISFILPGLLFWKLSRDDPTVSRTLNRSAMALVVYGVVVIVFCLAFNIYQLIHPSVGM</sequence>
<accession>A0A0C3DSH7</accession>
<dbReference type="Pfam" id="PF01490">
    <property type="entry name" value="Aa_trans"/>
    <property type="match status" value="1"/>
</dbReference>
<name>A0A0C3DSH7_9AGAM</name>
<dbReference type="PANTHER" id="PTHR22950:SF678">
    <property type="entry name" value="VACUOLAR AMINO ACID TRANSPORTER 5-RELATED"/>
    <property type="match status" value="1"/>
</dbReference>
<dbReference type="GO" id="GO:0005290">
    <property type="term" value="F:L-histidine transmembrane transporter activity"/>
    <property type="evidence" value="ECO:0007669"/>
    <property type="project" value="TreeGrafter"/>
</dbReference>